<evidence type="ECO:0008006" key="4">
    <source>
        <dbReference type="Google" id="ProtNLM"/>
    </source>
</evidence>
<dbReference type="EMBL" id="CP059732">
    <property type="protein sequence ID" value="QMW05929.1"/>
    <property type="molecule type" value="Genomic_DNA"/>
</dbReference>
<sequence>MKTLLRFFPVAFVALFLTLFLTSCEAIGDIFKAGAWTGAIFVILGIGLVIWLISKLFGGGSK</sequence>
<feature type="transmembrane region" description="Helical" evidence="1">
    <location>
        <begin position="36"/>
        <end position="57"/>
    </location>
</feature>
<dbReference type="Proteomes" id="UP000515369">
    <property type="component" value="Chromosome"/>
</dbReference>
<gene>
    <name evidence="2" type="ORF">H3H32_14035</name>
</gene>
<keyword evidence="1" id="KW-1133">Transmembrane helix</keyword>
<evidence type="ECO:0000313" key="2">
    <source>
        <dbReference type="EMBL" id="QMW05929.1"/>
    </source>
</evidence>
<proteinExistence type="predicted"/>
<keyword evidence="1" id="KW-0472">Membrane</keyword>
<reference evidence="2 3" key="1">
    <citation type="submission" date="2020-07" db="EMBL/GenBank/DDBJ databases">
        <title>Spirosoma foliorum sp. nov., isolated from the leaves on the Nejang mountain Korea, Republic of.</title>
        <authorList>
            <person name="Ho H."/>
            <person name="Lee Y.-J."/>
            <person name="Nurcahyanto D.-A."/>
            <person name="Kim S.-G."/>
        </authorList>
    </citation>
    <scope>NUCLEOTIDE SEQUENCE [LARGE SCALE GENOMIC DNA]</scope>
    <source>
        <strain evidence="2 3">PL0136</strain>
    </source>
</reference>
<dbReference type="PROSITE" id="PS51257">
    <property type="entry name" value="PROKAR_LIPOPROTEIN"/>
    <property type="match status" value="1"/>
</dbReference>
<dbReference type="AlphaFoldDB" id="A0A7G5H487"/>
<evidence type="ECO:0000313" key="3">
    <source>
        <dbReference type="Proteomes" id="UP000515369"/>
    </source>
</evidence>
<accession>A0A7G5H487</accession>
<keyword evidence="1" id="KW-0812">Transmembrane</keyword>
<dbReference type="KEGG" id="sfol:H3H32_14035"/>
<organism evidence="2 3">
    <name type="scientific">Spirosoma foliorum</name>
    <dbReference type="NCBI Taxonomy" id="2710596"/>
    <lineage>
        <taxon>Bacteria</taxon>
        <taxon>Pseudomonadati</taxon>
        <taxon>Bacteroidota</taxon>
        <taxon>Cytophagia</taxon>
        <taxon>Cytophagales</taxon>
        <taxon>Cytophagaceae</taxon>
        <taxon>Spirosoma</taxon>
    </lineage>
</organism>
<keyword evidence="3" id="KW-1185">Reference proteome</keyword>
<evidence type="ECO:0000256" key="1">
    <source>
        <dbReference type="SAM" id="Phobius"/>
    </source>
</evidence>
<dbReference type="RefSeq" id="WP_182463302.1">
    <property type="nucleotide sequence ID" value="NZ_CP059732.1"/>
</dbReference>
<name>A0A7G5H487_9BACT</name>
<protein>
    <recommendedName>
        <fullName evidence="4">Phosphatidate cytidylyltransferase</fullName>
    </recommendedName>
</protein>